<name>A0AAN9EJN2_CROPI</name>
<sequence>MPYHKRDGNLIVDFTAMPDTVPSGSVGGSRRGESSESRRGKKKQNVTLEDSSSSNLAQSFSDFSLDETSQSSQGYNPVHPAYYPHAYFTHDQYATGQAPPHFPSTTDYQDQQSSGGFFDYVFGQGATQGYNQEDSGGYDFPRHSTMWNIISPKFGS</sequence>
<dbReference type="Proteomes" id="UP001372338">
    <property type="component" value="Unassembled WGS sequence"/>
</dbReference>
<reference evidence="2 3" key="1">
    <citation type="submission" date="2024-01" db="EMBL/GenBank/DDBJ databases">
        <title>The genomes of 5 underutilized Papilionoideae crops provide insights into root nodulation and disease resistanc.</title>
        <authorList>
            <person name="Yuan L."/>
        </authorList>
    </citation>
    <scope>NUCLEOTIDE SEQUENCE [LARGE SCALE GENOMIC DNA]</scope>
    <source>
        <strain evidence="2">ZHUSHIDOU_FW_LH</strain>
        <tissue evidence="2">Leaf</tissue>
    </source>
</reference>
<evidence type="ECO:0000313" key="2">
    <source>
        <dbReference type="EMBL" id="KAK7258379.1"/>
    </source>
</evidence>
<dbReference type="AlphaFoldDB" id="A0AAN9EJN2"/>
<organism evidence="2 3">
    <name type="scientific">Crotalaria pallida</name>
    <name type="common">Smooth rattlebox</name>
    <name type="synonym">Crotalaria striata</name>
    <dbReference type="NCBI Taxonomy" id="3830"/>
    <lineage>
        <taxon>Eukaryota</taxon>
        <taxon>Viridiplantae</taxon>
        <taxon>Streptophyta</taxon>
        <taxon>Embryophyta</taxon>
        <taxon>Tracheophyta</taxon>
        <taxon>Spermatophyta</taxon>
        <taxon>Magnoliopsida</taxon>
        <taxon>eudicotyledons</taxon>
        <taxon>Gunneridae</taxon>
        <taxon>Pentapetalae</taxon>
        <taxon>rosids</taxon>
        <taxon>fabids</taxon>
        <taxon>Fabales</taxon>
        <taxon>Fabaceae</taxon>
        <taxon>Papilionoideae</taxon>
        <taxon>50 kb inversion clade</taxon>
        <taxon>genistoids sensu lato</taxon>
        <taxon>core genistoids</taxon>
        <taxon>Crotalarieae</taxon>
        <taxon>Crotalaria</taxon>
    </lineage>
</organism>
<feature type="region of interest" description="Disordered" evidence="1">
    <location>
        <begin position="1"/>
        <end position="77"/>
    </location>
</feature>
<dbReference type="EMBL" id="JAYWIO010000005">
    <property type="protein sequence ID" value="KAK7258379.1"/>
    <property type="molecule type" value="Genomic_DNA"/>
</dbReference>
<evidence type="ECO:0000313" key="3">
    <source>
        <dbReference type="Proteomes" id="UP001372338"/>
    </source>
</evidence>
<feature type="compositionally biased region" description="Polar residues" evidence="1">
    <location>
        <begin position="45"/>
        <end position="75"/>
    </location>
</feature>
<accession>A0AAN9EJN2</accession>
<keyword evidence="3" id="KW-1185">Reference proteome</keyword>
<gene>
    <name evidence="2" type="ORF">RIF29_23953</name>
</gene>
<protein>
    <submittedName>
        <fullName evidence="2">Uncharacterized protein</fullName>
    </submittedName>
</protein>
<comment type="caution">
    <text evidence="2">The sequence shown here is derived from an EMBL/GenBank/DDBJ whole genome shotgun (WGS) entry which is preliminary data.</text>
</comment>
<evidence type="ECO:0000256" key="1">
    <source>
        <dbReference type="SAM" id="MobiDB-lite"/>
    </source>
</evidence>
<proteinExistence type="predicted"/>